<dbReference type="AlphaFoldDB" id="A0AAJ0A921"/>
<keyword evidence="1" id="KW-1133">Transmembrane helix</keyword>
<keyword evidence="4" id="KW-1185">Reference proteome</keyword>
<dbReference type="Proteomes" id="UP001224890">
    <property type="component" value="Unassembled WGS sequence"/>
</dbReference>
<dbReference type="RefSeq" id="XP_060423543.1">
    <property type="nucleotide sequence ID" value="XM_060581168.1"/>
</dbReference>
<dbReference type="GeneID" id="85465694"/>
<evidence type="ECO:0000313" key="4">
    <source>
        <dbReference type="Proteomes" id="UP001224890"/>
    </source>
</evidence>
<feature type="signal peptide" evidence="2">
    <location>
        <begin position="1"/>
        <end position="22"/>
    </location>
</feature>
<organism evidence="3 4">
    <name type="scientific">Colletotrichum godetiae</name>
    <dbReference type="NCBI Taxonomy" id="1209918"/>
    <lineage>
        <taxon>Eukaryota</taxon>
        <taxon>Fungi</taxon>
        <taxon>Dikarya</taxon>
        <taxon>Ascomycota</taxon>
        <taxon>Pezizomycotina</taxon>
        <taxon>Sordariomycetes</taxon>
        <taxon>Hypocreomycetidae</taxon>
        <taxon>Glomerellales</taxon>
        <taxon>Glomerellaceae</taxon>
        <taxon>Colletotrichum</taxon>
        <taxon>Colletotrichum acutatum species complex</taxon>
    </lineage>
</organism>
<gene>
    <name evidence="3" type="ORF">BDP55DRAFT_773130</name>
</gene>
<feature type="transmembrane region" description="Helical" evidence="1">
    <location>
        <begin position="59"/>
        <end position="78"/>
    </location>
</feature>
<protein>
    <recommendedName>
        <fullName evidence="5">Anthrone oxygenase encC</fullName>
    </recommendedName>
</protein>
<reference evidence="3" key="1">
    <citation type="submission" date="2021-06" db="EMBL/GenBank/DDBJ databases">
        <title>Comparative genomics, transcriptomics and evolutionary studies reveal genomic signatures of adaptation to plant cell wall in hemibiotrophic fungi.</title>
        <authorList>
            <consortium name="DOE Joint Genome Institute"/>
            <person name="Baroncelli R."/>
            <person name="Diaz J.F."/>
            <person name="Benocci T."/>
            <person name="Peng M."/>
            <person name="Battaglia E."/>
            <person name="Haridas S."/>
            <person name="Andreopoulos W."/>
            <person name="Labutti K."/>
            <person name="Pangilinan J."/>
            <person name="Floch G.L."/>
            <person name="Makela M.R."/>
            <person name="Henrissat B."/>
            <person name="Grigoriev I.V."/>
            <person name="Crouch J.A."/>
            <person name="De Vries R.P."/>
            <person name="Sukno S.A."/>
            <person name="Thon M.R."/>
        </authorList>
    </citation>
    <scope>NUCLEOTIDE SEQUENCE</scope>
    <source>
        <strain evidence="3">CBS 193.32</strain>
    </source>
</reference>
<dbReference type="Pfam" id="PF08592">
    <property type="entry name" value="Anthrone_oxy"/>
    <property type="match status" value="1"/>
</dbReference>
<evidence type="ECO:0000256" key="2">
    <source>
        <dbReference type="SAM" id="SignalP"/>
    </source>
</evidence>
<comment type="caution">
    <text evidence="3">The sequence shown here is derived from an EMBL/GenBank/DDBJ whole genome shotgun (WGS) entry which is preliminary data.</text>
</comment>
<keyword evidence="2" id="KW-0732">Signal</keyword>
<accession>A0AAJ0A921</accession>
<proteinExistence type="predicted"/>
<feature type="chain" id="PRO_5042597529" description="Anthrone oxygenase encC" evidence="2">
    <location>
        <begin position="23"/>
        <end position="171"/>
    </location>
</feature>
<keyword evidence="1" id="KW-0812">Transmembrane</keyword>
<evidence type="ECO:0000313" key="3">
    <source>
        <dbReference type="EMBL" id="KAK1658779.1"/>
    </source>
</evidence>
<dbReference type="EMBL" id="JAHMHR010000069">
    <property type="protein sequence ID" value="KAK1658779.1"/>
    <property type="molecule type" value="Genomic_DNA"/>
</dbReference>
<name>A0AAJ0A921_9PEZI</name>
<sequence length="171" mass="19013">MTDSTQWTRVLQLVNLLGVTHLAGYQFGTDKITMHSILELNDKDTIVKLWFRGWDFGRVYGPAMVVGTAAVFGFLAWNDGIASPAFPFNLAAGLLMGVVGPYTHFRVFPINDKLLEEHRIVIKAEKTDERPGGASLEAVREWAADWKRLDIHRQLLAYLAAGAGLMAVLRS</sequence>
<keyword evidence="1" id="KW-0472">Membrane</keyword>
<dbReference type="InterPro" id="IPR013901">
    <property type="entry name" value="Anthrone_oxy"/>
</dbReference>
<evidence type="ECO:0000256" key="1">
    <source>
        <dbReference type="SAM" id="Phobius"/>
    </source>
</evidence>
<feature type="transmembrane region" description="Helical" evidence="1">
    <location>
        <begin position="85"/>
        <end position="105"/>
    </location>
</feature>
<evidence type="ECO:0008006" key="5">
    <source>
        <dbReference type="Google" id="ProtNLM"/>
    </source>
</evidence>